<dbReference type="SUPFAM" id="SSF56601">
    <property type="entry name" value="beta-lactamase/transpeptidase-like"/>
    <property type="match status" value="1"/>
</dbReference>
<evidence type="ECO:0000259" key="1">
    <source>
        <dbReference type="Pfam" id="PF00144"/>
    </source>
</evidence>
<feature type="domain" description="Beta-lactamase-related" evidence="1">
    <location>
        <begin position="36"/>
        <end position="360"/>
    </location>
</feature>
<dbReference type="InterPro" id="IPR012338">
    <property type="entry name" value="Beta-lactam/transpept-like"/>
</dbReference>
<protein>
    <submittedName>
        <fullName evidence="2">CubicO group peptidase (Beta-lactamase class C family)</fullName>
    </submittedName>
</protein>
<evidence type="ECO:0000313" key="2">
    <source>
        <dbReference type="EMBL" id="MBA8954233.1"/>
    </source>
</evidence>
<organism evidence="2 3">
    <name type="scientific">Actinomadura namibiensis</name>
    <dbReference type="NCBI Taxonomy" id="182080"/>
    <lineage>
        <taxon>Bacteria</taxon>
        <taxon>Bacillati</taxon>
        <taxon>Actinomycetota</taxon>
        <taxon>Actinomycetes</taxon>
        <taxon>Streptosporangiales</taxon>
        <taxon>Thermomonosporaceae</taxon>
        <taxon>Actinomadura</taxon>
    </lineage>
</organism>
<dbReference type="PANTHER" id="PTHR46825">
    <property type="entry name" value="D-ALANYL-D-ALANINE-CARBOXYPEPTIDASE/ENDOPEPTIDASE AMPH"/>
    <property type="match status" value="1"/>
</dbReference>
<dbReference type="RefSeq" id="WP_182846328.1">
    <property type="nucleotide sequence ID" value="NZ_BAAALP010000062.1"/>
</dbReference>
<accession>A0A7W3LTX1</accession>
<comment type="caution">
    <text evidence="2">The sequence shown here is derived from an EMBL/GenBank/DDBJ whole genome shotgun (WGS) entry which is preliminary data.</text>
</comment>
<gene>
    <name evidence="2" type="ORF">HNR61_005887</name>
</gene>
<sequence length="508" mass="53737">MANDVTWDDNGDWQAGGEWGARDSRGRDLDLARWQARLDGLRAAHRVPGAALAVLVNGRVHELASGVLHRGTGVAATPDSVFLCGSIAKVYTATLVMRLVDEGLLDLDARVADVLPEFATPDPAATREITVRRLLSHTGGVTNDFNHDGGRGDDCLAGYVAAARDVPLDCPPGTAISYGGLGYVVLGRIVEVLTGMTWDRALREKVLAPLGLEHTMTLPEEALRFRAAMSHLGEAGADPEPAPAWDLMPRSVGPAGRIISSAGDMARFARMHLDGGLAPDGTRVLEPGTVAAMRRREADVPDRWTVSADGWGLGWTLYDWDGVAGYGHDGAAIGQYAYLRVVPSAGVAVVLLTNGGGARRLYHELFRELLAELAGVRMPEPFGAPATPPAIDVAPFTGTYRRAGVVVTVGERDGAPHMRYEFVDDMKDVSPPLDMDLTPVTETGHGTVFAASGAGPSFSEDHMPVVFSTLSDGTECVYVGMRATPKVPTAAGQVVSSRFTAASTGRPG</sequence>
<dbReference type="AlphaFoldDB" id="A0A7W3LTX1"/>
<dbReference type="Gene3D" id="3.40.710.10">
    <property type="entry name" value="DD-peptidase/beta-lactamase superfamily"/>
    <property type="match status" value="1"/>
</dbReference>
<keyword evidence="3" id="KW-1185">Reference proteome</keyword>
<name>A0A7W3LTX1_ACTNM</name>
<dbReference type="Proteomes" id="UP000572680">
    <property type="component" value="Unassembled WGS sequence"/>
</dbReference>
<dbReference type="EMBL" id="JACJIA010000008">
    <property type="protein sequence ID" value="MBA8954233.1"/>
    <property type="molecule type" value="Genomic_DNA"/>
</dbReference>
<dbReference type="Pfam" id="PF00144">
    <property type="entry name" value="Beta-lactamase"/>
    <property type="match status" value="1"/>
</dbReference>
<reference evidence="2 3" key="1">
    <citation type="submission" date="2020-08" db="EMBL/GenBank/DDBJ databases">
        <title>Genomic Encyclopedia of Type Strains, Phase IV (KMG-IV): sequencing the most valuable type-strain genomes for metagenomic binning, comparative biology and taxonomic classification.</title>
        <authorList>
            <person name="Goeker M."/>
        </authorList>
    </citation>
    <scope>NUCLEOTIDE SEQUENCE [LARGE SCALE GENOMIC DNA]</scope>
    <source>
        <strain evidence="2 3">DSM 44197</strain>
    </source>
</reference>
<evidence type="ECO:0000313" key="3">
    <source>
        <dbReference type="Proteomes" id="UP000572680"/>
    </source>
</evidence>
<dbReference type="PANTHER" id="PTHR46825:SF9">
    <property type="entry name" value="BETA-LACTAMASE-RELATED DOMAIN-CONTAINING PROTEIN"/>
    <property type="match status" value="1"/>
</dbReference>
<proteinExistence type="predicted"/>
<dbReference type="InterPro" id="IPR001466">
    <property type="entry name" value="Beta-lactam-related"/>
</dbReference>
<dbReference type="InterPro" id="IPR050491">
    <property type="entry name" value="AmpC-like"/>
</dbReference>